<evidence type="ECO:0000313" key="2">
    <source>
        <dbReference type="EMBL" id="CAF1651187.1"/>
    </source>
</evidence>
<keyword evidence="1" id="KW-0175">Coiled coil</keyword>
<feature type="coiled-coil region" evidence="1">
    <location>
        <begin position="5"/>
        <end position="55"/>
    </location>
</feature>
<gene>
    <name evidence="2" type="ORF">XAT740_LOCUS55006</name>
</gene>
<name>A0A816EW95_ADIRI</name>
<reference evidence="2" key="1">
    <citation type="submission" date="2021-02" db="EMBL/GenBank/DDBJ databases">
        <authorList>
            <person name="Nowell W R."/>
        </authorList>
    </citation>
    <scope>NUCLEOTIDE SEQUENCE</scope>
</reference>
<evidence type="ECO:0000256" key="1">
    <source>
        <dbReference type="SAM" id="Coils"/>
    </source>
</evidence>
<dbReference type="EMBL" id="CAJNOR010010111">
    <property type="protein sequence ID" value="CAF1651187.1"/>
    <property type="molecule type" value="Genomic_DNA"/>
</dbReference>
<accession>A0A816EW95</accession>
<organism evidence="2 3">
    <name type="scientific">Adineta ricciae</name>
    <name type="common">Rotifer</name>
    <dbReference type="NCBI Taxonomy" id="249248"/>
    <lineage>
        <taxon>Eukaryota</taxon>
        <taxon>Metazoa</taxon>
        <taxon>Spiralia</taxon>
        <taxon>Gnathifera</taxon>
        <taxon>Rotifera</taxon>
        <taxon>Eurotatoria</taxon>
        <taxon>Bdelloidea</taxon>
        <taxon>Adinetida</taxon>
        <taxon>Adinetidae</taxon>
        <taxon>Adineta</taxon>
    </lineage>
</organism>
<proteinExistence type="predicted"/>
<dbReference type="AlphaFoldDB" id="A0A816EW95"/>
<sequence length="94" mass="10523">MVRPGATLEEDLDKVLEKGENAENNEDAAKQNRIADNIETDIEDLDTKIAKKKDEAVIPLMISWEDSLILKAIFSLMVDYSAGIPKYKDKADVN</sequence>
<dbReference type="Proteomes" id="UP000663828">
    <property type="component" value="Unassembled WGS sequence"/>
</dbReference>
<keyword evidence="3" id="KW-1185">Reference proteome</keyword>
<protein>
    <submittedName>
        <fullName evidence="2">Uncharacterized protein</fullName>
    </submittedName>
</protein>
<comment type="caution">
    <text evidence="2">The sequence shown here is derived from an EMBL/GenBank/DDBJ whole genome shotgun (WGS) entry which is preliminary data.</text>
</comment>
<evidence type="ECO:0000313" key="3">
    <source>
        <dbReference type="Proteomes" id="UP000663828"/>
    </source>
</evidence>